<feature type="compositionally biased region" description="Acidic residues" evidence="1">
    <location>
        <begin position="401"/>
        <end position="410"/>
    </location>
</feature>
<dbReference type="PANTHER" id="PTHR46177">
    <property type="entry name" value="INTEGRASE CATALYTIC DOMAIN-CONTAINING PROTEIN"/>
    <property type="match status" value="1"/>
</dbReference>
<dbReference type="InterPro" id="IPR058913">
    <property type="entry name" value="Integrase_dom_put"/>
</dbReference>
<dbReference type="Pfam" id="PF24764">
    <property type="entry name" value="rva_4"/>
    <property type="match status" value="1"/>
</dbReference>
<dbReference type="GeneID" id="18814503"/>
<gene>
    <name evidence="3" type="ORF">SERLADRAFT_435108</name>
</gene>
<evidence type="ECO:0000313" key="3">
    <source>
        <dbReference type="EMBL" id="EGO27331.1"/>
    </source>
</evidence>
<proteinExistence type="predicted"/>
<dbReference type="Proteomes" id="UP000008064">
    <property type="component" value="Unassembled WGS sequence"/>
</dbReference>
<dbReference type="KEGG" id="sla:SERLADRAFT_435108"/>
<dbReference type="PANTHER" id="PTHR46177:SF1">
    <property type="entry name" value="INTEGRASE CATALYTIC DOMAIN-CONTAINING PROTEIN"/>
    <property type="match status" value="1"/>
</dbReference>
<sequence length="426" mass="48593">MPNPTGRNGIRLRAPDDAIIRPLVEKYVAAGYKNPKIVAKLKDHYNIEHFNVSLSLLKKKRMQWKVKSARGQDHTVHSIGPAIERKFKDDAAADSNKVTSGQRELTKSEPFSGQVLWLKIWWTNWNPRLICGWYCDTVERLGEMPLLTQSDPGSENNGIANGQTLLRHLHDPALARTLQHTFKGSHRNIKPEIFWSQLRRRWAPGFEHLLNIGLDEGFYNPDDPLQRLCFHFIFIPWLQSELDLFTDRFNHTTPRHNINKILPHGRPTNIFTNPEGFESCNFAVKIQGNYLEQVQETYAPPDHGVFNLVPPEFAIYAEEFMSSIGDPTVTNNNVWEIYNNLLEHLSTLLDNGDLQSIIAGQPALPEEGFLGSDFMPVVDMPQYRHMQTNGSQGDKDREEEVVLSSDDDESEFEFIWTSSESGSGSA</sequence>
<dbReference type="HOGENOM" id="CLU_038374_0_1_1"/>
<feature type="region of interest" description="Disordered" evidence="1">
    <location>
        <begin position="385"/>
        <end position="410"/>
    </location>
</feature>
<feature type="domain" description="Integrase core" evidence="2">
    <location>
        <begin position="134"/>
        <end position="259"/>
    </location>
</feature>
<name>F8NM81_SERL9</name>
<reference evidence="3" key="1">
    <citation type="submission" date="2011-04" db="EMBL/GenBank/DDBJ databases">
        <title>Evolution of plant cell wall degrading machinery underlies the functional diversity of forest fungi.</title>
        <authorList>
            <consortium name="US DOE Joint Genome Institute (JGI-PGF)"/>
            <person name="Eastwood D.C."/>
            <person name="Floudas D."/>
            <person name="Binder M."/>
            <person name="Majcherczyk A."/>
            <person name="Schneider P."/>
            <person name="Aerts A."/>
            <person name="Asiegbu F.O."/>
            <person name="Baker S.E."/>
            <person name="Barry K."/>
            <person name="Bendiksby M."/>
            <person name="Blumentritt M."/>
            <person name="Coutinho P.M."/>
            <person name="Cullen D."/>
            <person name="Cullen D."/>
            <person name="Gathman A."/>
            <person name="Goodell B."/>
            <person name="Henrissat B."/>
            <person name="Ihrmark K."/>
            <person name="Kauserud H."/>
            <person name="Kohler A."/>
            <person name="LaButti K."/>
            <person name="Lapidus A."/>
            <person name="Lavin J.L."/>
            <person name="Lee Y.-H."/>
            <person name="Lindquist E."/>
            <person name="Lilly W."/>
            <person name="Lucas S."/>
            <person name="Morin E."/>
            <person name="Murat C."/>
            <person name="Oguiza J.A."/>
            <person name="Park J."/>
            <person name="Pisabarro A.G."/>
            <person name="Riley R."/>
            <person name="Rosling A."/>
            <person name="Salamov A."/>
            <person name="Schmidt O."/>
            <person name="Schmutz J."/>
            <person name="Skrede I."/>
            <person name="Stenlid J."/>
            <person name="Wiebenga A."/>
            <person name="Xie X."/>
            <person name="Kues U."/>
            <person name="Hibbett D.S."/>
            <person name="Hoffmeister D."/>
            <person name="Hogberg N."/>
            <person name="Martin F."/>
            <person name="Grigoriev I.V."/>
            <person name="Watkinson S.C."/>
        </authorList>
    </citation>
    <scope>NUCLEOTIDE SEQUENCE</scope>
    <source>
        <strain evidence="3">S7.9</strain>
    </source>
</reference>
<dbReference type="AlphaFoldDB" id="F8NM81"/>
<dbReference type="RefSeq" id="XP_007315422.1">
    <property type="nucleotide sequence ID" value="XM_007315360.1"/>
</dbReference>
<protein>
    <recommendedName>
        <fullName evidence="2">Integrase core domain-containing protein</fullName>
    </recommendedName>
</protein>
<organism>
    <name type="scientific">Serpula lacrymans var. lacrymans (strain S7.9)</name>
    <name type="common">Dry rot fungus</name>
    <dbReference type="NCBI Taxonomy" id="578457"/>
    <lineage>
        <taxon>Eukaryota</taxon>
        <taxon>Fungi</taxon>
        <taxon>Dikarya</taxon>
        <taxon>Basidiomycota</taxon>
        <taxon>Agaricomycotina</taxon>
        <taxon>Agaricomycetes</taxon>
        <taxon>Agaricomycetidae</taxon>
        <taxon>Boletales</taxon>
        <taxon>Coniophorineae</taxon>
        <taxon>Serpulaceae</taxon>
        <taxon>Serpula</taxon>
    </lineage>
</organism>
<evidence type="ECO:0000259" key="2">
    <source>
        <dbReference type="Pfam" id="PF24764"/>
    </source>
</evidence>
<dbReference type="EMBL" id="GL945431">
    <property type="protein sequence ID" value="EGO27331.1"/>
    <property type="molecule type" value="Genomic_DNA"/>
</dbReference>
<accession>F8NM81</accession>
<dbReference type="OrthoDB" id="5946233at2759"/>
<evidence type="ECO:0000256" key="1">
    <source>
        <dbReference type="SAM" id="MobiDB-lite"/>
    </source>
</evidence>